<dbReference type="KEGG" id="taa:NMY3_01011"/>
<proteinExistence type="inferred from homology"/>
<accession>A0A654LXT1</accession>
<evidence type="ECO:0000313" key="3">
    <source>
        <dbReference type="Proteomes" id="UP000058925"/>
    </source>
</evidence>
<dbReference type="GeneID" id="60421131"/>
<gene>
    <name evidence="2" type="ORF">NMY3_01011</name>
</gene>
<dbReference type="AlphaFoldDB" id="A0A654LXT1"/>
<dbReference type="InterPro" id="IPR018445">
    <property type="entry name" value="Put_Phosphate_transp_reg"/>
</dbReference>
<dbReference type="Proteomes" id="UP000058925">
    <property type="component" value="Chromosome"/>
</dbReference>
<reference evidence="3" key="1">
    <citation type="submission" date="2015-10" db="EMBL/GenBank/DDBJ databases">
        <title>Niche specialization of a soil ammonia-oxidizing archaeon, Candidatus Nitrosocosmicus oleophilus.</title>
        <authorList>
            <person name="Jung M.-Y."/>
            <person name="Rhee S.-K."/>
        </authorList>
    </citation>
    <scope>NUCLEOTIDE SEQUENCE [LARGE SCALE GENOMIC DNA]</scope>
    <source>
        <strain evidence="3">MY3</strain>
    </source>
</reference>
<dbReference type="RefSeq" id="WP_196817734.1">
    <property type="nucleotide sequence ID" value="NZ_CP012850.1"/>
</dbReference>
<organism evidence="2 3">
    <name type="scientific">Candidatus Nitrosocosmicus oleophilus</name>
    <dbReference type="NCBI Taxonomy" id="1353260"/>
    <lineage>
        <taxon>Archaea</taxon>
        <taxon>Nitrososphaerota</taxon>
        <taxon>Nitrososphaeria</taxon>
        <taxon>Nitrososphaerales</taxon>
        <taxon>Nitrososphaeraceae</taxon>
        <taxon>Candidatus Nitrosocosmicus</taxon>
    </lineage>
</organism>
<sequence>MVDKDKRRNYPLRSYVVSKKWLSWLKGNDKIIIEMLEKQSANLVDATTSLVEIILESQEKNFSKGKISKIKDLEHEGDNITHNLFTTLSQTFVTPLDREDIAGLASAIDEVLDYTDGIADRFLLFNIQRPTSIMIDLSKILLGASREIHFVTKTLHNMKNAFELLPHCHNIKKYEQQADKLYRRAIAELFETNTDAIEVIKLKEIYENFESSLDKCQDVADIIEDIVLKYG</sequence>
<evidence type="ECO:0000313" key="2">
    <source>
        <dbReference type="EMBL" id="ALI35216.1"/>
    </source>
</evidence>
<protein>
    <submittedName>
        <fullName evidence="2">Pit accessory protein</fullName>
    </submittedName>
</protein>
<dbReference type="PANTHER" id="PTHR37298">
    <property type="entry name" value="UPF0111 PROTEIN YKAA"/>
    <property type="match status" value="1"/>
</dbReference>
<dbReference type="Gene3D" id="1.20.58.220">
    <property type="entry name" value="Phosphate transport system protein phou homolog 2, domain 2"/>
    <property type="match status" value="1"/>
</dbReference>
<name>A0A654LXT1_9ARCH</name>
<comment type="similarity">
    <text evidence="1">Belongs to the UPF0111 family.</text>
</comment>
<dbReference type="PANTHER" id="PTHR37298:SF1">
    <property type="entry name" value="UPF0111 PROTEIN YKAA"/>
    <property type="match status" value="1"/>
</dbReference>
<dbReference type="InterPro" id="IPR052912">
    <property type="entry name" value="UPF0111_domain"/>
</dbReference>
<keyword evidence="3" id="KW-1185">Reference proteome</keyword>
<dbReference type="EMBL" id="CP012850">
    <property type="protein sequence ID" value="ALI35216.1"/>
    <property type="molecule type" value="Genomic_DNA"/>
</dbReference>
<dbReference type="Pfam" id="PF01865">
    <property type="entry name" value="PhoU_div"/>
    <property type="match status" value="1"/>
</dbReference>
<evidence type="ECO:0000256" key="1">
    <source>
        <dbReference type="ARBA" id="ARBA00008591"/>
    </source>
</evidence>
<dbReference type="InterPro" id="IPR038078">
    <property type="entry name" value="PhoU-like_sf"/>
</dbReference>
<dbReference type="OrthoDB" id="145921at2157"/>